<evidence type="ECO:0000256" key="2">
    <source>
        <dbReference type="SAM" id="MobiDB-lite"/>
    </source>
</evidence>
<dbReference type="OrthoDB" id="8963340at2759"/>
<evidence type="ECO:0000259" key="4">
    <source>
        <dbReference type="Pfam" id="PF10342"/>
    </source>
</evidence>
<evidence type="ECO:0000256" key="3">
    <source>
        <dbReference type="SAM" id="SignalP"/>
    </source>
</evidence>
<proteinExistence type="predicted"/>
<sequence>MYFSPAFIAAAASLITLGLADPLSFNSWPKEPLQPGKPITLTWSGADPSVPVTLLLREGSSTKLKDVKAITDQGKDGTFTWTPDNDIKSGQTYAFQIKQGEQVNYTALLKSSDKPLADLDDENTTTGATATQTTGTSTQTTDTTMTTSSKALISSSASASGSPSSSAAATTTTDSSEPTGTEVVNGKEPDSTGAVQTGAASIPQYSTQLAMGVVGLLAYLV</sequence>
<evidence type="ECO:0000313" key="6">
    <source>
        <dbReference type="Proteomes" id="UP001152592"/>
    </source>
</evidence>
<organism evidence="5 6">
    <name type="scientific">Penicillium salamii</name>
    <dbReference type="NCBI Taxonomy" id="1612424"/>
    <lineage>
        <taxon>Eukaryota</taxon>
        <taxon>Fungi</taxon>
        <taxon>Dikarya</taxon>
        <taxon>Ascomycota</taxon>
        <taxon>Pezizomycotina</taxon>
        <taxon>Eurotiomycetes</taxon>
        <taxon>Eurotiomycetidae</taxon>
        <taxon>Eurotiales</taxon>
        <taxon>Aspergillaceae</taxon>
        <taxon>Penicillium</taxon>
    </lineage>
</organism>
<dbReference type="EMBL" id="CAJVPD010000222">
    <property type="protein sequence ID" value="CAG8370557.1"/>
    <property type="molecule type" value="Genomic_DNA"/>
</dbReference>
<dbReference type="Pfam" id="PF10342">
    <property type="entry name" value="Kre9_KNH"/>
    <property type="match status" value="1"/>
</dbReference>
<dbReference type="AlphaFoldDB" id="A0A9W4NFL9"/>
<feature type="compositionally biased region" description="Low complexity" evidence="2">
    <location>
        <begin position="124"/>
        <end position="176"/>
    </location>
</feature>
<dbReference type="InterPro" id="IPR018466">
    <property type="entry name" value="Kre9/Knh1-like_N"/>
</dbReference>
<name>A0A9W4NFL9_9EURO</name>
<accession>A0A9W4NFL9</accession>
<evidence type="ECO:0000313" key="5">
    <source>
        <dbReference type="EMBL" id="CAG8370557.1"/>
    </source>
</evidence>
<protein>
    <recommendedName>
        <fullName evidence="4">Yeast cell wall synthesis Kre9/Knh1-like N-terminal domain-containing protein</fullName>
    </recommendedName>
</protein>
<feature type="domain" description="Yeast cell wall synthesis Kre9/Knh1-like N-terminal" evidence="4">
    <location>
        <begin position="30"/>
        <end position="107"/>
    </location>
</feature>
<dbReference type="PANTHER" id="PTHR40633:SF6">
    <property type="entry name" value="MATRIX PROTEIN, PUTATIVE (AFU_ORTHOLOGUE AFUA_8G05410)-RELATED"/>
    <property type="match status" value="1"/>
</dbReference>
<evidence type="ECO:0000256" key="1">
    <source>
        <dbReference type="ARBA" id="ARBA00022729"/>
    </source>
</evidence>
<feature type="region of interest" description="Disordered" evidence="2">
    <location>
        <begin position="115"/>
        <end position="195"/>
    </location>
</feature>
<feature type="signal peptide" evidence="3">
    <location>
        <begin position="1"/>
        <end position="20"/>
    </location>
</feature>
<reference evidence="5" key="1">
    <citation type="submission" date="2021-07" db="EMBL/GenBank/DDBJ databases">
        <authorList>
            <person name="Branca A.L. A."/>
        </authorList>
    </citation>
    <scope>NUCLEOTIDE SEQUENCE</scope>
</reference>
<gene>
    <name evidence="5" type="ORF">PSALAMII_LOCUS4603</name>
</gene>
<feature type="chain" id="PRO_5040853283" description="Yeast cell wall synthesis Kre9/Knh1-like N-terminal domain-containing protein" evidence="3">
    <location>
        <begin position="21"/>
        <end position="221"/>
    </location>
</feature>
<dbReference type="PANTHER" id="PTHR40633">
    <property type="entry name" value="MATRIX PROTEIN, PUTATIVE (AFU_ORTHOLOGUE AFUA_8G05410)-RELATED"/>
    <property type="match status" value="1"/>
</dbReference>
<dbReference type="InterPro" id="IPR052982">
    <property type="entry name" value="SRP1/TIP1-like"/>
</dbReference>
<comment type="caution">
    <text evidence="5">The sequence shown here is derived from an EMBL/GenBank/DDBJ whole genome shotgun (WGS) entry which is preliminary data.</text>
</comment>
<keyword evidence="1 3" id="KW-0732">Signal</keyword>
<dbReference type="Proteomes" id="UP001152592">
    <property type="component" value="Unassembled WGS sequence"/>
</dbReference>